<dbReference type="PANTHER" id="PTHR32332">
    <property type="entry name" value="2-NITROPROPANE DIOXYGENASE"/>
    <property type="match status" value="1"/>
</dbReference>
<dbReference type="PANTHER" id="PTHR32332:SF18">
    <property type="entry name" value="2-NITROPROPANE DIOXYGENASE"/>
    <property type="match status" value="1"/>
</dbReference>
<dbReference type="InterPro" id="IPR013785">
    <property type="entry name" value="Aldolase_TIM"/>
</dbReference>
<dbReference type="RefSeq" id="WP_054934516.1">
    <property type="nucleotide sequence ID" value="NZ_CADFFM010000015.1"/>
</dbReference>
<dbReference type="AlphaFoldDB" id="A0A9Q6WJM4"/>
<dbReference type="InterPro" id="IPR004136">
    <property type="entry name" value="NMO"/>
</dbReference>
<dbReference type="GO" id="GO:0018580">
    <property type="term" value="F:nitronate monooxygenase activity"/>
    <property type="evidence" value="ECO:0007669"/>
    <property type="project" value="InterPro"/>
</dbReference>
<dbReference type="Pfam" id="PF03060">
    <property type="entry name" value="NMO"/>
    <property type="match status" value="1"/>
</dbReference>
<keyword evidence="2" id="KW-0288">FMN</keyword>
<protein>
    <submittedName>
        <fullName evidence="5">2-nitropropane dioxygenase</fullName>
    </submittedName>
    <submittedName>
        <fullName evidence="4">Nitronate monooxygenase family protein</fullName>
        <ecNumber evidence="4">1.13.12.-</ecNumber>
    </submittedName>
</protein>
<dbReference type="Proteomes" id="UP000509548">
    <property type="component" value="Chromosome 1"/>
</dbReference>
<evidence type="ECO:0000313" key="7">
    <source>
        <dbReference type="Proteomes" id="UP001462961"/>
    </source>
</evidence>
<gene>
    <name evidence="5" type="ORF">A9O66_02125</name>
    <name evidence="4" type="ORF">VOI32_25335</name>
</gene>
<proteinExistence type="predicted"/>
<keyword evidence="7" id="KW-1185">Reference proteome</keyword>
<evidence type="ECO:0000256" key="3">
    <source>
        <dbReference type="ARBA" id="ARBA00023002"/>
    </source>
</evidence>
<dbReference type="EMBL" id="JAYLVJ010000035">
    <property type="protein sequence ID" value="MEO1757247.1"/>
    <property type="molecule type" value="Genomic_DNA"/>
</dbReference>
<name>A0A9Q6WJM4_9BURK</name>
<evidence type="ECO:0000313" key="4">
    <source>
        <dbReference type="EMBL" id="MEO1757247.1"/>
    </source>
</evidence>
<evidence type="ECO:0000313" key="5">
    <source>
        <dbReference type="EMBL" id="QLB61290.1"/>
    </source>
</evidence>
<keyword evidence="1" id="KW-0285">Flavoprotein</keyword>
<dbReference type="Proteomes" id="UP001462961">
    <property type="component" value="Unassembled WGS sequence"/>
</dbReference>
<reference evidence="4 7" key="3">
    <citation type="submission" date="2024-01" db="EMBL/GenBank/DDBJ databases">
        <title>The diversity of rhizobia nodulating Mimosa spp. in eleven states of Brazil covering several biomes is determined by host plant, location, and edaphic factors.</title>
        <authorList>
            <person name="Rouws L."/>
            <person name="Barauna A."/>
            <person name="Beukes C."/>
            <person name="De Faria S.M."/>
            <person name="Gross E."/>
            <person name="Dos Reis Junior F.B."/>
            <person name="Simon M."/>
            <person name="Maluk M."/>
            <person name="Odee D.W."/>
            <person name="Kenicer G."/>
            <person name="Young J.P.W."/>
            <person name="Reis V.M."/>
            <person name="Zilli J."/>
            <person name="James E.K."/>
        </authorList>
    </citation>
    <scope>NUCLEOTIDE SEQUENCE [LARGE SCALE GENOMIC DNA]</scope>
    <source>
        <strain evidence="4 7">JHI1651</strain>
    </source>
</reference>
<keyword evidence="3 4" id="KW-0560">Oxidoreductase</keyword>
<evidence type="ECO:0000313" key="6">
    <source>
        <dbReference type="Proteomes" id="UP000509548"/>
    </source>
</evidence>
<dbReference type="CDD" id="cd04730">
    <property type="entry name" value="NPD_like"/>
    <property type="match status" value="1"/>
</dbReference>
<dbReference type="SUPFAM" id="SSF51412">
    <property type="entry name" value="Inosine monophosphate dehydrogenase (IMPDH)"/>
    <property type="match status" value="1"/>
</dbReference>
<reference evidence="5 6" key="1">
    <citation type="journal article" date="2014" name="Genome Announc.">
        <title>Draft Genome Sequence of the Haloacid-Degrading Burkholderia caribensis Strain MBA4.</title>
        <authorList>
            <person name="Pan Y."/>
            <person name="Kong K.F."/>
            <person name="Tsang J.S."/>
        </authorList>
    </citation>
    <scope>NUCLEOTIDE SEQUENCE [LARGE SCALE GENOMIC DNA]</scope>
    <source>
        <strain evidence="5 6">852011</strain>
    </source>
</reference>
<dbReference type="EC" id="1.13.12.-" evidence="4"/>
<reference evidence="5" key="2">
    <citation type="submission" date="2016-06" db="EMBL/GenBank/DDBJ databases">
        <authorList>
            <person name="Huang P."/>
            <person name="Jiang X."/>
            <person name="Liu X."/>
        </authorList>
    </citation>
    <scope>NUCLEOTIDE SEQUENCE</scope>
    <source>
        <strain evidence="5">852011</strain>
    </source>
</reference>
<sequence>MFPSHPFAPLVIRGRSLLPIVQGGMGVGVSAHRLAGSVAREGALGTIASIDLRHHHADLLERCRATPDRATLEDANRIALTREIHAARTLSEGRGMIAVNVMKAVNAHADYVRIACELGADAIVMGAGLPLDLPDLTQGRDIALIPILSDSRGVGVVLRKWMKKGRLPDAIVIEHPAHAGGHLGVTNLDDMHDARFEFTRVLQEIDEIFTSLQISRSEVPVIVAGGINSHEAVRACLEAGANGVQIGTPFAVTEEGDAHPNFKRVLADATSEDIVEFVSVTGLPARAVKTPWLERYLRNESRIRTKIGALTRACPTALECLSACGLRDGIEKFGHFCIDTRLAAALRGDVNNGLFFRGREALPFGTAIRSVRDLLELLLTGAARPVVAGRLAFSLG</sequence>
<keyword evidence="5" id="KW-0223">Dioxygenase</keyword>
<dbReference type="OrthoDB" id="9778912at2"/>
<keyword evidence="4" id="KW-0503">Monooxygenase</keyword>
<dbReference type="GO" id="GO:0051213">
    <property type="term" value="F:dioxygenase activity"/>
    <property type="evidence" value="ECO:0007669"/>
    <property type="project" value="UniProtKB-KW"/>
</dbReference>
<evidence type="ECO:0000256" key="2">
    <source>
        <dbReference type="ARBA" id="ARBA00022643"/>
    </source>
</evidence>
<dbReference type="EMBL" id="CP015958">
    <property type="protein sequence ID" value="QLB61290.1"/>
    <property type="molecule type" value="Genomic_DNA"/>
</dbReference>
<organism evidence="5 6">
    <name type="scientific">Paraburkholderia caribensis</name>
    <dbReference type="NCBI Taxonomy" id="75105"/>
    <lineage>
        <taxon>Bacteria</taxon>
        <taxon>Pseudomonadati</taxon>
        <taxon>Pseudomonadota</taxon>
        <taxon>Betaproteobacteria</taxon>
        <taxon>Burkholderiales</taxon>
        <taxon>Burkholderiaceae</taxon>
        <taxon>Paraburkholderia</taxon>
    </lineage>
</organism>
<dbReference type="Gene3D" id="3.20.20.70">
    <property type="entry name" value="Aldolase class I"/>
    <property type="match status" value="1"/>
</dbReference>
<evidence type="ECO:0000256" key="1">
    <source>
        <dbReference type="ARBA" id="ARBA00022630"/>
    </source>
</evidence>
<accession>A0A9Q6WJM4</accession>